<proteinExistence type="predicted"/>
<protein>
    <submittedName>
        <fullName evidence="1">Uncharacterized protein</fullName>
    </submittedName>
</protein>
<evidence type="ECO:0000313" key="1">
    <source>
        <dbReference type="EMBL" id="ELQ33872.1"/>
    </source>
</evidence>
<organism evidence="1">
    <name type="scientific">Pyricularia oryzae (strain Y34)</name>
    <name type="common">Rice blast fungus</name>
    <name type="synonym">Magnaporthe oryzae</name>
    <dbReference type="NCBI Taxonomy" id="1143189"/>
    <lineage>
        <taxon>Eukaryota</taxon>
        <taxon>Fungi</taxon>
        <taxon>Dikarya</taxon>
        <taxon>Ascomycota</taxon>
        <taxon>Pezizomycotina</taxon>
        <taxon>Sordariomycetes</taxon>
        <taxon>Sordariomycetidae</taxon>
        <taxon>Magnaporthales</taxon>
        <taxon>Pyriculariaceae</taxon>
        <taxon>Pyricularia</taxon>
    </lineage>
</organism>
<dbReference type="EMBL" id="JH793366">
    <property type="protein sequence ID" value="ELQ33872.1"/>
    <property type="molecule type" value="Genomic_DNA"/>
</dbReference>
<reference evidence="1" key="1">
    <citation type="journal article" date="2012" name="PLoS Genet.">
        <title>Comparative analysis of the genomes of two field isolates of the rice blast fungus Magnaporthe oryzae.</title>
        <authorList>
            <person name="Xue M."/>
            <person name="Yang J."/>
            <person name="Li Z."/>
            <person name="Hu S."/>
            <person name="Yao N."/>
            <person name="Dean R.A."/>
            <person name="Zhao W."/>
            <person name="Shen M."/>
            <person name="Zhang H."/>
            <person name="Li C."/>
            <person name="Liu L."/>
            <person name="Cao L."/>
            <person name="Xu X."/>
            <person name="Xing Y."/>
            <person name="Hsiang T."/>
            <person name="Zhang Z."/>
            <person name="Xu J.R."/>
            <person name="Peng Y.L."/>
        </authorList>
    </citation>
    <scope>NUCLEOTIDE SEQUENCE</scope>
    <source>
        <strain evidence="1">Y34</strain>
    </source>
</reference>
<dbReference type="AlphaFoldDB" id="A0AA97PGN6"/>
<dbReference type="Proteomes" id="UP000011086">
    <property type="component" value="Unassembled WGS sequence"/>
</dbReference>
<gene>
    <name evidence="1" type="ORF">OOU_Y34scaffold00855g1</name>
</gene>
<accession>A0AA97PGN6</accession>
<sequence>MLDGWDIRATDVLLLVVVWVERC</sequence>
<name>A0AA97PGN6_PYRO3</name>